<protein>
    <submittedName>
        <fullName evidence="1">Uncharacterized protein</fullName>
    </submittedName>
</protein>
<dbReference type="EMBL" id="JAHRHJ020000002">
    <property type="protein sequence ID" value="KAH9326601.1"/>
    <property type="molecule type" value="Genomic_DNA"/>
</dbReference>
<proteinExistence type="predicted"/>
<name>A0AA38LJW7_TAXCH</name>
<accession>A0AA38LJW7</accession>
<dbReference type="Proteomes" id="UP000824469">
    <property type="component" value="Unassembled WGS sequence"/>
</dbReference>
<comment type="caution">
    <text evidence="1">The sequence shown here is derived from an EMBL/GenBank/DDBJ whole genome shotgun (WGS) entry which is preliminary data.</text>
</comment>
<feature type="non-terminal residue" evidence="1">
    <location>
        <position position="82"/>
    </location>
</feature>
<dbReference type="AlphaFoldDB" id="A0AA38LJW7"/>
<evidence type="ECO:0000313" key="1">
    <source>
        <dbReference type="EMBL" id="KAH9326601.1"/>
    </source>
</evidence>
<reference evidence="1 2" key="1">
    <citation type="journal article" date="2021" name="Nat. Plants">
        <title>The Taxus genome provides insights into paclitaxel biosynthesis.</title>
        <authorList>
            <person name="Xiong X."/>
            <person name="Gou J."/>
            <person name="Liao Q."/>
            <person name="Li Y."/>
            <person name="Zhou Q."/>
            <person name="Bi G."/>
            <person name="Li C."/>
            <person name="Du R."/>
            <person name="Wang X."/>
            <person name="Sun T."/>
            <person name="Guo L."/>
            <person name="Liang H."/>
            <person name="Lu P."/>
            <person name="Wu Y."/>
            <person name="Zhang Z."/>
            <person name="Ro D.K."/>
            <person name="Shang Y."/>
            <person name="Huang S."/>
            <person name="Yan J."/>
        </authorList>
    </citation>
    <scope>NUCLEOTIDE SEQUENCE [LARGE SCALE GENOMIC DNA]</scope>
    <source>
        <strain evidence="1">Ta-2019</strain>
    </source>
</reference>
<evidence type="ECO:0000313" key="2">
    <source>
        <dbReference type="Proteomes" id="UP000824469"/>
    </source>
</evidence>
<organism evidence="1 2">
    <name type="scientific">Taxus chinensis</name>
    <name type="common">Chinese yew</name>
    <name type="synonym">Taxus wallichiana var. chinensis</name>
    <dbReference type="NCBI Taxonomy" id="29808"/>
    <lineage>
        <taxon>Eukaryota</taxon>
        <taxon>Viridiplantae</taxon>
        <taxon>Streptophyta</taxon>
        <taxon>Embryophyta</taxon>
        <taxon>Tracheophyta</taxon>
        <taxon>Spermatophyta</taxon>
        <taxon>Pinopsida</taxon>
        <taxon>Pinidae</taxon>
        <taxon>Conifers II</taxon>
        <taxon>Cupressales</taxon>
        <taxon>Taxaceae</taxon>
        <taxon>Taxus</taxon>
    </lineage>
</organism>
<keyword evidence="2" id="KW-1185">Reference proteome</keyword>
<sequence length="82" mass="8929">MENTRDGESDGGTVSAVSIVLATECLRTKPKIAEERLISGQNRTVVNLQNEKVEMLGSTPLAWNKILQIPNFKVGPHSPQKG</sequence>
<gene>
    <name evidence="1" type="ORF">KI387_006779</name>
</gene>